<sequence length="948" mass="102765">MGTHLGKCPMLAKRRGQRSGEVAVAEELSTRADSDPEPETTWFPESVPSYLSDTAIAELSQTSPVYGTEDQAFGLSYTLNHDDSTLMKVASESPDTLDSPIQAGRWSAVALLLGQPPSALSTIKYCWALELLENGFSSTDVLEILKDRTRNSPWIVNKPTPNANDRLYDNHHLAQCSHQLARRGWAQCDKQKSTFGTRSSPSVGPQRDVVDQYCGLAGIVPVEVDKAIWTSAVVFSNDYRSCRVTYAKGTPETDREPFSMSRLHSISSSACRALGGLQQQGKCCDGFTTIIHSLNNGDDVLKLVWISAESITRVFKALHDLLDISTAHQTALQDLSNAVKVILSLFCVGEDDQSDPSNEEWVMHRCALALQAVCIGISTYTHAHVGPFQSNVLEHDLDEVVLAGTADASFPGCLYVNLYRLACLDGLTKSPVLGFSWYPSARCQSTKDDGKRYRLLCKAADFLDTFGPGSIAYAKETLTERSVPVAIMIGGGVLVSAENDSGLSAQSSDSSLNCHWSKEIKVSAGITKYLDLERILLVGSAVTTNVRCRSGNNFNHSSFNSMLEPLGTFRAHWETKEKEKGVQVGQYIQVQGVHTAQKVPGRTLKEATLSSTDIDLIEDLEKLRGLQVSLCTGLARRATLREVVTDVLPIYAARTGVDQGILLAMGGHSNLIAKFGGTRASFRVWYDCLLPEQRAYLLNMVRDILSDLQHTGITPETSDFVAAWPSTSDTKVCLKFSSHGENEWIRLLEDDYDCATFAIITPLCLESNEDQCCPSPATWKGTIASLATEVSLSRTKTVGGSTNCDLADKSEYYIRKSNIVLKVTVDVSKAGMTYLRAGGKKGIFISDGGTSYSISNDNIAGDSITNDDITGDNIASDNSANSNITSESVTRLSATSVTRINVTNAGIASVNTTSVSVTSIDITSDAVARAAITTTFTETSVAEDREAF</sequence>
<proteinExistence type="predicted"/>
<evidence type="ECO:0000256" key="1">
    <source>
        <dbReference type="SAM" id="MobiDB-lite"/>
    </source>
</evidence>
<organism evidence="2 3">
    <name type="scientific">Elsinoe batatas</name>
    <dbReference type="NCBI Taxonomy" id="2601811"/>
    <lineage>
        <taxon>Eukaryota</taxon>
        <taxon>Fungi</taxon>
        <taxon>Dikarya</taxon>
        <taxon>Ascomycota</taxon>
        <taxon>Pezizomycotina</taxon>
        <taxon>Dothideomycetes</taxon>
        <taxon>Dothideomycetidae</taxon>
        <taxon>Myriangiales</taxon>
        <taxon>Elsinoaceae</taxon>
        <taxon>Elsinoe</taxon>
    </lineage>
</organism>
<dbReference type="AlphaFoldDB" id="A0A8K0L316"/>
<name>A0A8K0L316_9PEZI</name>
<dbReference type="EMBL" id="JAESVG020000003">
    <property type="protein sequence ID" value="KAG8629006.1"/>
    <property type="molecule type" value="Genomic_DNA"/>
</dbReference>
<comment type="caution">
    <text evidence="2">The sequence shown here is derived from an EMBL/GenBank/DDBJ whole genome shotgun (WGS) entry which is preliminary data.</text>
</comment>
<evidence type="ECO:0000313" key="3">
    <source>
        <dbReference type="Proteomes" id="UP000809789"/>
    </source>
</evidence>
<dbReference type="OrthoDB" id="428577at2759"/>
<gene>
    <name evidence="2" type="ORF">KVT40_002871</name>
</gene>
<keyword evidence="3" id="KW-1185">Reference proteome</keyword>
<evidence type="ECO:0000313" key="2">
    <source>
        <dbReference type="EMBL" id="KAG8629006.1"/>
    </source>
</evidence>
<reference evidence="2" key="1">
    <citation type="submission" date="2021-07" db="EMBL/GenBank/DDBJ databases">
        <title>Elsinoe batatas strain:CRI-CJ2 Genome sequencing and assembly.</title>
        <authorList>
            <person name="Huang L."/>
        </authorList>
    </citation>
    <scope>NUCLEOTIDE SEQUENCE</scope>
    <source>
        <strain evidence="2">CRI-CJ2</strain>
    </source>
</reference>
<accession>A0A8K0L316</accession>
<dbReference type="Proteomes" id="UP000809789">
    <property type="component" value="Unassembled WGS sequence"/>
</dbReference>
<protein>
    <submittedName>
        <fullName evidence="2">Uncharacterized protein</fullName>
    </submittedName>
</protein>
<feature type="region of interest" description="Disordered" evidence="1">
    <location>
        <begin position="13"/>
        <end position="41"/>
    </location>
</feature>